<dbReference type="AlphaFoldDB" id="A0A081PK08"/>
<protein>
    <submittedName>
        <fullName evidence="2">Isoleucyl-tRNA synthetase</fullName>
    </submittedName>
</protein>
<sequence length="85" mass="9688">MIKTMKLQKALIAILLAVVALVTYLMSDEDSSWSKYLLELSGFLFMLGGFLFLYPILFSRKDKEGCVELDPEVPVQAEEKQNLQE</sequence>
<accession>A0A081PK08</accession>
<comment type="caution">
    <text evidence="2">The sequence shown here is derived from an EMBL/GenBank/DDBJ whole genome shotgun (WGS) entry which is preliminary data.</text>
</comment>
<keyword evidence="2" id="KW-0436">Ligase</keyword>
<evidence type="ECO:0000313" key="2">
    <source>
        <dbReference type="EMBL" id="KEQ31031.1"/>
    </source>
</evidence>
<keyword evidence="3" id="KW-1185">Reference proteome</keyword>
<evidence type="ECO:0000313" key="3">
    <source>
        <dbReference type="Proteomes" id="UP000028007"/>
    </source>
</evidence>
<evidence type="ECO:0000256" key="1">
    <source>
        <dbReference type="SAM" id="Phobius"/>
    </source>
</evidence>
<gene>
    <name evidence="2" type="ORF">N180_08060</name>
</gene>
<proteinExistence type="predicted"/>
<keyword evidence="2" id="KW-0030">Aminoacyl-tRNA synthetase</keyword>
<feature type="transmembrane region" description="Helical" evidence="1">
    <location>
        <begin position="37"/>
        <end position="57"/>
    </location>
</feature>
<dbReference type="EMBL" id="JNFF01000020">
    <property type="protein sequence ID" value="KEQ31031.1"/>
    <property type="molecule type" value="Genomic_DNA"/>
</dbReference>
<dbReference type="OrthoDB" id="772521at2"/>
<dbReference type="GO" id="GO:0004812">
    <property type="term" value="F:aminoacyl-tRNA ligase activity"/>
    <property type="evidence" value="ECO:0007669"/>
    <property type="project" value="UniProtKB-KW"/>
</dbReference>
<dbReference type="RefSeq" id="WP_037438427.1">
    <property type="nucleotide sequence ID" value="NZ_JNFF01000020.1"/>
</dbReference>
<reference evidence="2 3" key="1">
    <citation type="journal article" date="1992" name="Int. J. Syst. Bacteriol.">
        <title>Sphingobacterium antarcticus sp. nov. a Psychrotrophic Bacterium from the Soils of Schirmacher Oasis, Antarctica.</title>
        <authorList>
            <person name="Shivaji S."/>
            <person name="Ray M.K."/>
            <person name="Rao N.S."/>
            <person name="Saiserr L."/>
            <person name="Jagannadham M.V."/>
            <person name="Kumar G.S."/>
            <person name="Reddy G."/>
            <person name="Bhargava P.M."/>
        </authorList>
    </citation>
    <scope>NUCLEOTIDE SEQUENCE [LARGE SCALE GENOMIC DNA]</scope>
    <source>
        <strain evidence="2 3">4BY</strain>
    </source>
</reference>
<keyword evidence="1" id="KW-0812">Transmembrane</keyword>
<keyword evidence="1" id="KW-0472">Membrane</keyword>
<dbReference type="eggNOG" id="ENOG502ZHXB">
    <property type="taxonomic scope" value="Bacteria"/>
</dbReference>
<dbReference type="Proteomes" id="UP000028007">
    <property type="component" value="Unassembled WGS sequence"/>
</dbReference>
<name>A0A081PK08_9SPHI</name>
<keyword evidence="1" id="KW-1133">Transmembrane helix</keyword>
<organism evidence="2 3">
    <name type="scientific">Pedobacter antarcticus 4BY</name>
    <dbReference type="NCBI Taxonomy" id="1358423"/>
    <lineage>
        <taxon>Bacteria</taxon>
        <taxon>Pseudomonadati</taxon>
        <taxon>Bacteroidota</taxon>
        <taxon>Sphingobacteriia</taxon>
        <taxon>Sphingobacteriales</taxon>
        <taxon>Sphingobacteriaceae</taxon>
        <taxon>Pedobacter</taxon>
    </lineage>
</organism>